<evidence type="ECO:0000256" key="1">
    <source>
        <dbReference type="ARBA" id="ARBA00004141"/>
    </source>
</evidence>
<organism evidence="7 8">
    <name type="scientific">Tegillarca granosa</name>
    <name type="common">Malaysian cockle</name>
    <name type="synonym">Anadara granosa</name>
    <dbReference type="NCBI Taxonomy" id="220873"/>
    <lineage>
        <taxon>Eukaryota</taxon>
        <taxon>Metazoa</taxon>
        <taxon>Spiralia</taxon>
        <taxon>Lophotrochozoa</taxon>
        <taxon>Mollusca</taxon>
        <taxon>Bivalvia</taxon>
        <taxon>Autobranchia</taxon>
        <taxon>Pteriomorphia</taxon>
        <taxon>Arcoida</taxon>
        <taxon>Arcoidea</taxon>
        <taxon>Arcidae</taxon>
        <taxon>Tegillarca</taxon>
    </lineage>
</organism>
<protein>
    <submittedName>
        <fullName evidence="7">Uncharacterized protein</fullName>
    </submittedName>
</protein>
<keyword evidence="8" id="KW-1185">Reference proteome</keyword>
<dbReference type="SUPFAM" id="SSF103473">
    <property type="entry name" value="MFS general substrate transporter"/>
    <property type="match status" value="1"/>
</dbReference>
<evidence type="ECO:0000313" key="8">
    <source>
        <dbReference type="Proteomes" id="UP001217089"/>
    </source>
</evidence>
<feature type="transmembrane region" description="Helical" evidence="6">
    <location>
        <begin position="123"/>
        <end position="146"/>
    </location>
</feature>
<dbReference type="Proteomes" id="UP001217089">
    <property type="component" value="Unassembled WGS sequence"/>
</dbReference>
<keyword evidence="5 6" id="KW-0472">Membrane</keyword>
<comment type="caution">
    <text evidence="7">The sequence shown here is derived from an EMBL/GenBank/DDBJ whole genome shotgun (WGS) entry which is preliminary data.</text>
</comment>
<evidence type="ECO:0000256" key="5">
    <source>
        <dbReference type="ARBA" id="ARBA00023136"/>
    </source>
</evidence>
<evidence type="ECO:0000256" key="6">
    <source>
        <dbReference type="SAM" id="Phobius"/>
    </source>
</evidence>
<evidence type="ECO:0000313" key="7">
    <source>
        <dbReference type="EMBL" id="KAJ8306929.1"/>
    </source>
</evidence>
<feature type="transmembrane region" description="Helical" evidence="6">
    <location>
        <begin position="9"/>
        <end position="27"/>
    </location>
</feature>
<evidence type="ECO:0000256" key="4">
    <source>
        <dbReference type="ARBA" id="ARBA00022989"/>
    </source>
</evidence>
<gene>
    <name evidence="7" type="ORF">KUTeg_015013</name>
</gene>
<proteinExistence type="predicted"/>
<dbReference type="PANTHER" id="PTHR19432:SF35">
    <property type="entry name" value="SOLUTE CARRIER FAMILY 45 MEMBER 3 ISOFORM X1"/>
    <property type="match status" value="1"/>
</dbReference>
<reference evidence="7 8" key="1">
    <citation type="submission" date="2022-12" db="EMBL/GenBank/DDBJ databases">
        <title>Chromosome-level genome of Tegillarca granosa.</title>
        <authorList>
            <person name="Kim J."/>
        </authorList>
    </citation>
    <scope>NUCLEOTIDE SEQUENCE [LARGE SCALE GENOMIC DNA]</scope>
    <source>
        <strain evidence="7">Teg-2019</strain>
        <tissue evidence="7">Adductor muscle</tissue>
    </source>
</reference>
<keyword evidence="2" id="KW-0813">Transport</keyword>
<dbReference type="InterPro" id="IPR036259">
    <property type="entry name" value="MFS_trans_sf"/>
</dbReference>
<dbReference type="PANTHER" id="PTHR19432">
    <property type="entry name" value="SUGAR TRANSPORTER"/>
    <property type="match status" value="1"/>
</dbReference>
<comment type="subcellular location">
    <subcellularLocation>
        <location evidence="1">Membrane</location>
        <topology evidence="1">Multi-pass membrane protein</topology>
    </subcellularLocation>
</comment>
<name>A0ABQ9EPL2_TEGGR</name>
<sequence length="148" mass="15887">MDLSNEARRVYICSQLVYTVGMIILAITRNKIAIIVLSPTAGIMYATLFTMPYLLVANYHTNGQFAPESPQEDQLNEFPVSDPSKQIRGLGTDVALVSSMVFLAQFILSAFVGSIIGLVGSTVAVVVAAAFLSFCGAVMATQVVYLDL</sequence>
<feature type="transmembrane region" description="Helical" evidence="6">
    <location>
        <begin position="94"/>
        <end position="117"/>
    </location>
</feature>
<evidence type="ECO:0000256" key="2">
    <source>
        <dbReference type="ARBA" id="ARBA00022448"/>
    </source>
</evidence>
<feature type="transmembrane region" description="Helical" evidence="6">
    <location>
        <begin position="33"/>
        <end position="56"/>
    </location>
</feature>
<keyword evidence="4 6" id="KW-1133">Transmembrane helix</keyword>
<evidence type="ECO:0000256" key="3">
    <source>
        <dbReference type="ARBA" id="ARBA00022692"/>
    </source>
</evidence>
<dbReference type="EMBL" id="JARBDR010000793">
    <property type="protein sequence ID" value="KAJ8306929.1"/>
    <property type="molecule type" value="Genomic_DNA"/>
</dbReference>
<keyword evidence="3 6" id="KW-0812">Transmembrane</keyword>
<accession>A0ABQ9EPL2</accession>